<dbReference type="PANTHER" id="PTHR33018">
    <property type="entry name" value="OS10G0338966 PROTEIN-RELATED"/>
    <property type="match status" value="1"/>
</dbReference>
<evidence type="ECO:0000259" key="5">
    <source>
        <dbReference type="PROSITE" id="PS50600"/>
    </source>
</evidence>
<dbReference type="Pfam" id="PF26133">
    <property type="entry name" value="DUF8039"/>
    <property type="match status" value="1"/>
</dbReference>
<dbReference type="PROSITE" id="PS50600">
    <property type="entry name" value="ULP_PROTEASE"/>
    <property type="match status" value="1"/>
</dbReference>
<evidence type="ECO:0000256" key="3">
    <source>
        <dbReference type="ARBA" id="ARBA00022801"/>
    </source>
</evidence>
<reference evidence="6" key="1">
    <citation type="journal article" date="2005" name="Genome Res.">
        <title>Sequence, annotation, and analysis of synteny between rice chromosome 3 and diverged grass species.</title>
        <authorList>
            <consortium name="Rice Chromosome 3 Sequencing Consortium"/>
            <person name="Buell C.R."/>
            <person name="Yuan Q."/>
            <person name="Ouyang S."/>
            <person name="Liu J."/>
            <person name="Zhu W."/>
            <person name="Wang A."/>
            <person name="Maiti R."/>
            <person name="Haas B."/>
            <person name="Wortman J."/>
            <person name="Pertea M."/>
            <person name="Jones K.M."/>
            <person name="Kim M."/>
            <person name="Overton L."/>
            <person name="Tsitrin T."/>
            <person name="Fadrosh D."/>
            <person name="Bera J."/>
            <person name="Weaver B."/>
            <person name="Jin S."/>
            <person name="Johri S."/>
            <person name="Reardon M."/>
            <person name="Webb K."/>
            <person name="Hill J."/>
            <person name="Moffat K."/>
            <person name="Tallon L."/>
            <person name="Van Aken S."/>
            <person name="Lewis M."/>
            <person name="Utterback T."/>
            <person name="Feldblyum T."/>
            <person name="Zismann V."/>
            <person name="Iobst S."/>
            <person name="Hsiao J."/>
            <person name="de Vazeille A.R."/>
            <person name="Salzberg S.L."/>
            <person name="White O."/>
            <person name="Fraser C."/>
            <person name="Yu Y."/>
            <person name="Kim H."/>
            <person name="Rambo T."/>
            <person name="Currie J."/>
            <person name="Collura K."/>
            <person name="Kernodle-Thompson S."/>
            <person name="Wei F."/>
            <person name="Kudrna K."/>
            <person name="Ammiraju J.S."/>
            <person name="Luo M."/>
            <person name="Goicoechea J.L."/>
            <person name="Wing R.A."/>
            <person name="Henry D."/>
            <person name="Oates R."/>
            <person name="Palmer M."/>
            <person name="Pries G."/>
            <person name="Saski C."/>
            <person name="Simmons J."/>
            <person name="Soderlund C."/>
            <person name="Nelson W."/>
            <person name="de la Bastide M."/>
            <person name="Spiegel L."/>
            <person name="Nascimento L."/>
            <person name="Huang E."/>
            <person name="Preston R."/>
            <person name="Zutavern T."/>
            <person name="Palmer L."/>
            <person name="O'Shaughnessy A."/>
            <person name="Dike S."/>
            <person name="McCombie W.R."/>
            <person name="Minx P."/>
            <person name="Cordum H."/>
            <person name="Wilson R."/>
            <person name="Jin W."/>
            <person name="Lee H.R."/>
            <person name="Jiang J."/>
            <person name="Jackson S."/>
        </authorList>
    </citation>
    <scope>NUCLEOTIDE SEQUENCE [LARGE SCALE GENOMIC DNA]</scope>
</reference>
<comment type="similarity">
    <text evidence="1">Belongs to the peptidase C48 family.</text>
</comment>
<evidence type="ECO:0000256" key="2">
    <source>
        <dbReference type="ARBA" id="ARBA00022670"/>
    </source>
</evidence>
<keyword evidence="2" id="KW-0645">Protease</keyword>
<protein>
    <submittedName>
        <fullName evidence="6">Transposon protein, putative, CACTA, En/Spm sub-class</fullName>
    </submittedName>
</protein>
<feature type="region of interest" description="Disordered" evidence="4">
    <location>
        <begin position="360"/>
        <end position="392"/>
    </location>
</feature>
<dbReference type="InterPro" id="IPR058352">
    <property type="entry name" value="DUF8039"/>
</dbReference>
<dbReference type="AlphaFoldDB" id="Q10GE2"/>
<accession>Q10GE2</accession>
<feature type="compositionally biased region" description="Polar residues" evidence="4">
    <location>
        <begin position="378"/>
        <end position="392"/>
    </location>
</feature>
<dbReference type="InterPro" id="IPR038765">
    <property type="entry name" value="Papain-like_cys_pep_sf"/>
</dbReference>
<gene>
    <name evidence="6" type="ordered locus">LOC_Os03g43280</name>
</gene>
<feature type="region of interest" description="Disordered" evidence="4">
    <location>
        <begin position="14"/>
        <end position="89"/>
    </location>
</feature>
<reference evidence="6" key="2">
    <citation type="submission" date="2006-06" db="EMBL/GenBank/DDBJ databases">
        <authorList>
            <person name="Buell R."/>
            <person name="Wing R.A."/>
            <person name="McCombie W.A."/>
            <person name="Ouyang S."/>
        </authorList>
    </citation>
    <scope>NUCLEOTIDE SEQUENCE</scope>
</reference>
<dbReference type="EMBL" id="DP000009">
    <property type="protein sequence ID" value="ABF97760.1"/>
    <property type="molecule type" value="Genomic_DNA"/>
</dbReference>
<evidence type="ECO:0000256" key="1">
    <source>
        <dbReference type="ARBA" id="ARBA00005234"/>
    </source>
</evidence>
<proteinExistence type="inferred from homology"/>
<dbReference type="SUPFAM" id="SSF54001">
    <property type="entry name" value="Cysteine proteinases"/>
    <property type="match status" value="1"/>
</dbReference>
<feature type="compositionally biased region" description="Basic and acidic residues" evidence="4">
    <location>
        <begin position="40"/>
        <end position="58"/>
    </location>
</feature>
<dbReference type="GO" id="GO:0008234">
    <property type="term" value="F:cysteine-type peptidase activity"/>
    <property type="evidence" value="ECO:0007669"/>
    <property type="project" value="InterPro"/>
</dbReference>
<evidence type="ECO:0000256" key="4">
    <source>
        <dbReference type="SAM" id="MobiDB-lite"/>
    </source>
</evidence>
<feature type="domain" description="Ubiquitin-like protease family profile" evidence="5">
    <location>
        <begin position="671"/>
        <end position="838"/>
    </location>
</feature>
<name>Q10GE2_ORYSJ</name>
<sequence>MADRDEEQILYDIIASGSSQYWNEEEGNEDPNQYLNEEGNAERDAEGNEEGNVERDAEGNEEEASGSHPSAGQKRARGQRGAAKKIEGRHIITEVDADGRPSAPAQAAKNFVRHSGWVVRDNVPVSKVYWRRTRARGGDDSFIPESEKEMLWTTMLETFTLPAGTENIVKQWTLKKMAEQFQTFKGDLYRKYILKEQTPNFDVFPKLRDHWDEFVAYKTGQQGQAMMERNKENATKKKYHHHLGSGGYSIAMPNWEEMEASLLERGIEPTTAKWPDRSKFWYYAHGGTLSPVDGSLVFSDQIREAANRLTDAVEASSQGTSRMRSKRDTEAKIADLEYRVSSYELSKQEEVARKVDERMAAHRSHDPQPYIPPPMVSPSGNHSSCASTGQVVSHSMDAMQTQDETTCPVDEITHRTPCELHIPFKNLSIKVASGMAIPTDISGTYHCRPIPAGYSRVEVELVEAVYEDLELDYPGGDASTRAMKKAKVDTTKNKEPPYGCSQEELDAYVAGEVKRQLKPQSPEKKIPIDPSVKNFLKGMSTANKEALKLSDYDRTLRKAYYKKSKPVPQLGEQPHQVVEPLVTGEDFGITDFISDTGLTMAQLDGGAPIPKAEVAYKFELGKPLVRPEQLQSLPTQMYKFHERYMEMSANCREMFEARIRNPDFLQGEDVLWIHFKDVFDLYHRDALDVSLLSAWILMEIQRARWRRVYDTGFIDPRKINTEMLDKYEKDTEDNLVHLLTQQHYKTFILLPYNTEFHWVLFFFDLDARRVTVYDSMNKEEKVFDKVFQLIDRAWDRFRQLVRGTWKEKLGWRFHFPCAKQDKGTNLCGYYVCEFAHCLSNQIYTTRELDRIHMREKLPHKDFITAVQEQLMGFINEEVLNPDGEFYYDGSTIRNVGPSSSDVTQALKS</sequence>
<keyword evidence="3" id="KW-0378">Hydrolase</keyword>
<dbReference type="Pfam" id="PF02902">
    <property type="entry name" value="Peptidase_C48"/>
    <property type="match status" value="1"/>
</dbReference>
<organism evidence="6">
    <name type="scientific">Oryza sativa subsp. japonica</name>
    <name type="common">Rice</name>
    <dbReference type="NCBI Taxonomy" id="39947"/>
    <lineage>
        <taxon>Eukaryota</taxon>
        <taxon>Viridiplantae</taxon>
        <taxon>Streptophyta</taxon>
        <taxon>Embryophyta</taxon>
        <taxon>Tracheophyta</taxon>
        <taxon>Spermatophyta</taxon>
        <taxon>Magnoliopsida</taxon>
        <taxon>Liliopsida</taxon>
        <taxon>Poales</taxon>
        <taxon>Poaceae</taxon>
        <taxon>BOP clade</taxon>
        <taxon>Oryzoideae</taxon>
        <taxon>Oryzeae</taxon>
        <taxon>Oryzinae</taxon>
        <taxon>Oryza</taxon>
        <taxon>Oryza sativa</taxon>
    </lineage>
</organism>
<dbReference type="GO" id="GO:0006508">
    <property type="term" value="P:proteolysis"/>
    <property type="evidence" value="ECO:0007669"/>
    <property type="project" value="UniProtKB-KW"/>
</dbReference>
<dbReference type="Gene3D" id="3.40.395.10">
    <property type="entry name" value="Adenoviral Proteinase, Chain A"/>
    <property type="match status" value="1"/>
</dbReference>
<evidence type="ECO:0000313" key="6">
    <source>
        <dbReference type="EMBL" id="ABF97760.1"/>
    </source>
</evidence>
<dbReference type="InterPro" id="IPR003653">
    <property type="entry name" value="Peptidase_C48_C"/>
</dbReference>
<dbReference type="PANTHER" id="PTHR33018:SF34">
    <property type="entry name" value="OS02G0472350 PROTEIN"/>
    <property type="match status" value="1"/>
</dbReference>